<keyword evidence="2" id="KW-0812">Transmembrane</keyword>
<evidence type="ECO:0000256" key="1">
    <source>
        <dbReference type="SAM" id="Coils"/>
    </source>
</evidence>
<evidence type="ECO:0000313" key="3">
    <source>
        <dbReference type="EMBL" id="GAQ93839.1"/>
    </source>
</evidence>
<reference evidence="4" key="1">
    <citation type="submission" date="2016-01" db="EMBL/GenBank/DDBJ databases">
        <title>Draft genome sequence of Thermodesulfovibrio aggregans strain TGE-P1.</title>
        <authorList>
            <person name="Sekiguchi Y."/>
            <person name="Ohashi A."/>
            <person name="Matsuura N."/>
            <person name="Tourlousse M.D."/>
        </authorList>
    </citation>
    <scope>NUCLEOTIDE SEQUENCE [LARGE SCALE GENOMIC DNA]</scope>
    <source>
        <strain evidence="4">TGE-P1</strain>
    </source>
</reference>
<feature type="coiled-coil region" evidence="1">
    <location>
        <begin position="39"/>
        <end position="88"/>
    </location>
</feature>
<evidence type="ECO:0008006" key="5">
    <source>
        <dbReference type="Google" id="ProtNLM"/>
    </source>
</evidence>
<protein>
    <recommendedName>
        <fullName evidence="5">DUF1640 domain-containing protein</fullName>
    </recommendedName>
</protein>
<organism evidence="3 4">
    <name type="scientific">Thermodesulfovibrio aggregans</name>
    <dbReference type="NCBI Taxonomy" id="86166"/>
    <lineage>
        <taxon>Bacteria</taxon>
        <taxon>Pseudomonadati</taxon>
        <taxon>Nitrospirota</taxon>
        <taxon>Thermodesulfovibrionia</taxon>
        <taxon>Thermodesulfovibrionales</taxon>
        <taxon>Thermodesulfovibrionaceae</taxon>
        <taxon>Thermodesulfovibrio</taxon>
    </lineage>
</organism>
<evidence type="ECO:0000256" key="2">
    <source>
        <dbReference type="SAM" id="Phobius"/>
    </source>
</evidence>
<accession>A0A0U9HU37</accession>
<dbReference type="RefSeq" id="WP_059175334.1">
    <property type="nucleotide sequence ID" value="NZ_BCNO01000001.1"/>
</dbReference>
<name>A0A0U9HU37_9BACT</name>
<dbReference type="STRING" id="86166.TAGGR_13"/>
<dbReference type="AlphaFoldDB" id="A0A0U9HU37"/>
<dbReference type="Proteomes" id="UP000054976">
    <property type="component" value="Unassembled WGS sequence"/>
</dbReference>
<sequence>MTAKTLLEFIDLRVEKEFERKKDILATKEDIAELKSATRQDIEGLRSDTKQEITNLRAEMKQEIADLRADTSQEIANLRADLEVKIEKVRADLIRWMFIFWAGQIGALIAILSLFFK</sequence>
<feature type="transmembrane region" description="Helical" evidence="2">
    <location>
        <begin position="93"/>
        <end position="116"/>
    </location>
</feature>
<keyword evidence="4" id="KW-1185">Reference proteome</keyword>
<gene>
    <name evidence="3" type="ORF">TAGGR_13</name>
</gene>
<keyword evidence="2" id="KW-1133">Transmembrane helix</keyword>
<dbReference type="Gene3D" id="6.10.250.2700">
    <property type="match status" value="1"/>
</dbReference>
<dbReference type="EMBL" id="BCNO01000001">
    <property type="protein sequence ID" value="GAQ93839.1"/>
    <property type="molecule type" value="Genomic_DNA"/>
</dbReference>
<comment type="caution">
    <text evidence="3">The sequence shown here is derived from an EMBL/GenBank/DDBJ whole genome shotgun (WGS) entry which is preliminary data.</text>
</comment>
<dbReference type="SUPFAM" id="SSF47162">
    <property type="entry name" value="Apolipoprotein"/>
    <property type="match status" value="1"/>
</dbReference>
<keyword evidence="2" id="KW-0472">Membrane</keyword>
<dbReference type="OrthoDB" id="1725737at2"/>
<proteinExistence type="predicted"/>
<keyword evidence="1" id="KW-0175">Coiled coil</keyword>
<evidence type="ECO:0000313" key="4">
    <source>
        <dbReference type="Proteomes" id="UP000054976"/>
    </source>
</evidence>